<organism evidence="1 2">
    <name type="scientific">Lentzea cavernae</name>
    <dbReference type="NCBI Taxonomy" id="2020703"/>
    <lineage>
        <taxon>Bacteria</taxon>
        <taxon>Bacillati</taxon>
        <taxon>Actinomycetota</taxon>
        <taxon>Actinomycetes</taxon>
        <taxon>Pseudonocardiales</taxon>
        <taxon>Pseudonocardiaceae</taxon>
        <taxon>Lentzea</taxon>
    </lineage>
</organism>
<keyword evidence="2" id="KW-1185">Reference proteome</keyword>
<dbReference type="EMBL" id="BNAR01000018">
    <property type="protein sequence ID" value="GHH57705.1"/>
    <property type="molecule type" value="Genomic_DNA"/>
</dbReference>
<accession>A0ABQ3MSX8</accession>
<evidence type="ECO:0000313" key="2">
    <source>
        <dbReference type="Proteomes" id="UP000605568"/>
    </source>
</evidence>
<evidence type="ECO:0000313" key="1">
    <source>
        <dbReference type="EMBL" id="GHH57705.1"/>
    </source>
</evidence>
<protein>
    <submittedName>
        <fullName evidence="1">Uncharacterized protein</fullName>
    </submittedName>
</protein>
<proteinExistence type="predicted"/>
<gene>
    <name evidence="1" type="ORF">GCM10017774_77710</name>
</gene>
<sequence>MMVALAGQKITASMLNSLAPTGHASSGVNTTAGTTTSTSYTDTLSGTTSVSVAFIVPPSGKIAVTVFGSTDNSADNYSVISYRISGAAGTVAASDNWQTYFRNTNEGGVGRRSFQTGLTPGAAGTITMQHKVSGGTGTFNNREILWEPLPA</sequence>
<dbReference type="Proteomes" id="UP000605568">
    <property type="component" value="Unassembled WGS sequence"/>
</dbReference>
<name>A0ABQ3MSX8_9PSEU</name>
<reference evidence="2" key="1">
    <citation type="journal article" date="2019" name="Int. J. Syst. Evol. Microbiol.">
        <title>The Global Catalogue of Microorganisms (GCM) 10K type strain sequencing project: providing services to taxonomists for standard genome sequencing and annotation.</title>
        <authorList>
            <consortium name="The Broad Institute Genomics Platform"/>
            <consortium name="The Broad Institute Genome Sequencing Center for Infectious Disease"/>
            <person name="Wu L."/>
            <person name="Ma J."/>
        </authorList>
    </citation>
    <scope>NUCLEOTIDE SEQUENCE [LARGE SCALE GENOMIC DNA]</scope>
    <source>
        <strain evidence="2">CGMCC 4.7367</strain>
    </source>
</reference>
<comment type="caution">
    <text evidence="1">The sequence shown here is derived from an EMBL/GenBank/DDBJ whole genome shotgun (WGS) entry which is preliminary data.</text>
</comment>